<dbReference type="Pfam" id="PF00128">
    <property type="entry name" value="Alpha-amylase"/>
    <property type="match status" value="1"/>
</dbReference>
<dbReference type="InterPro" id="IPR017853">
    <property type="entry name" value="GH"/>
</dbReference>
<keyword evidence="3" id="KW-0732">Signal</keyword>
<dbReference type="AlphaFoldDB" id="B4VZN5"/>
<dbReference type="eggNOG" id="COG0366">
    <property type="taxonomic scope" value="Bacteria"/>
</dbReference>
<dbReference type="Gene3D" id="3.20.20.80">
    <property type="entry name" value="Glycosidases"/>
    <property type="match status" value="1"/>
</dbReference>
<dbReference type="SUPFAM" id="SSF51445">
    <property type="entry name" value="(Trans)glycosidases"/>
    <property type="match status" value="1"/>
</dbReference>
<dbReference type="Proteomes" id="UP000003835">
    <property type="component" value="Unassembled WGS sequence"/>
</dbReference>
<dbReference type="STRING" id="118168.MC7420_2535"/>
<dbReference type="HOGENOM" id="CLU_406361_0_0_3"/>
<dbReference type="RefSeq" id="WP_006104326.1">
    <property type="nucleotide sequence ID" value="NZ_DS989863.1"/>
</dbReference>
<evidence type="ECO:0000313" key="5">
    <source>
        <dbReference type="EMBL" id="EDX72627.1"/>
    </source>
</evidence>
<organism evidence="5 6">
    <name type="scientific">Coleofasciculus chthonoplastes PCC 7420</name>
    <dbReference type="NCBI Taxonomy" id="118168"/>
    <lineage>
        <taxon>Bacteria</taxon>
        <taxon>Bacillati</taxon>
        <taxon>Cyanobacteriota</taxon>
        <taxon>Cyanophyceae</taxon>
        <taxon>Coleofasciculales</taxon>
        <taxon>Coleofasciculaceae</taxon>
        <taxon>Coleofasciculus</taxon>
    </lineage>
</organism>
<comment type="cofactor">
    <cofactor evidence="1">
        <name>Ca(2+)</name>
        <dbReference type="ChEBI" id="CHEBI:29108"/>
    </cofactor>
</comment>
<name>B4VZN5_9CYAN</name>
<dbReference type="GO" id="GO:0005975">
    <property type="term" value="P:carbohydrate metabolic process"/>
    <property type="evidence" value="ECO:0007669"/>
    <property type="project" value="InterPro"/>
</dbReference>
<keyword evidence="6" id="KW-1185">Reference proteome</keyword>
<dbReference type="EMBL" id="DS989863">
    <property type="protein sequence ID" value="EDX72627.1"/>
    <property type="molecule type" value="Genomic_DNA"/>
</dbReference>
<gene>
    <name evidence="5" type="ORF">MC7420_2535</name>
</gene>
<evidence type="ECO:0000256" key="1">
    <source>
        <dbReference type="ARBA" id="ARBA00001913"/>
    </source>
</evidence>
<dbReference type="SMART" id="SM00642">
    <property type="entry name" value="Aamy"/>
    <property type="match status" value="1"/>
</dbReference>
<proteinExistence type="predicted"/>
<evidence type="ECO:0000256" key="3">
    <source>
        <dbReference type="ARBA" id="ARBA00022729"/>
    </source>
</evidence>
<dbReference type="InterPro" id="IPR006047">
    <property type="entry name" value="GH13_cat_dom"/>
</dbReference>
<feature type="domain" description="Glycosyl hydrolase family 13 catalytic" evidence="4">
    <location>
        <begin position="161"/>
        <end position="576"/>
    </location>
</feature>
<sequence>MRYFKEYCEVNLEPGTAPFTWVFRSEEKIRIRFGVAVDKHPDCGQIIYELNDGQGYCDSHQITAETESVVENGFKMFSVILPPISSGGGCRYWLGYLDKFGNEHTSQHSRFLLVCDEAPRSMAEIPSVFLGFVDNQPLYGPKPVVAMTPSPTDWNARLFYSIIIDRFARGSDRHRTGLGAVKYDPSCPYASHGGTIRGVIEKINYLKSLGIRAIILSPVYVNAADGYHGYHPINLLMVEPRLGTLACLRELVAKAHEADIAVILDVVNNHIADSIQWEEYGGPPGGEFKYVHGDDTAVMPFPVEVRNTSLFHGPEYTDMVNQRLFGFLEDWRTETSYVRELLIQHLKYWIAQTDIDGFRYDSARHVGLDFWEPCVEEISRFAKYLGKHQFLQIAEHAGSSHEELIAYNSAKFSNLLDYPTYYIVKHSLADANWLGGFAEYFCGILTPSQPYHAGWRNNIMFLDNQDTTRIFHEFLSRIPNQDEARVRLHFAIACLVLGPQIPSIYQGTEQEFSGALGMHQREDTGDWIGHDCYVREDMFDNPACVWHFGPINQKSFEPYSRNHSTFVLIHQLAEIRFKSRLIQSGKRTLLCSRKDGLWCVLIHGTTDEPPILVAMNLGSKAVSDHALTLPKWYGAFDGVDMLMTTAGGAFYFVEGGLRIRLSPFTFVIGKLWKDSQKSAIVEAKIPDIIKHK</sequence>
<keyword evidence="2" id="KW-0479">Metal-binding</keyword>
<dbReference type="PANTHER" id="PTHR10357:SF215">
    <property type="entry name" value="ALPHA-AMYLASE 1"/>
    <property type="match status" value="1"/>
</dbReference>
<evidence type="ECO:0000256" key="2">
    <source>
        <dbReference type="ARBA" id="ARBA00022723"/>
    </source>
</evidence>
<dbReference type="PANTHER" id="PTHR10357">
    <property type="entry name" value="ALPHA-AMYLASE FAMILY MEMBER"/>
    <property type="match status" value="1"/>
</dbReference>
<dbReference type="GO" id="GO:0046872">
    <property type="term" value="F:metal ion binding"/>
    <property type="evidence" value="ECO:0007669"/>
    <property type="project" value="UniProtKB-KW"/>
</dbReference>
<reference evidence="5 6" key="1">
    <citation type="submission" date="2008-07" db="EMBL/GenBank/DDBJ databases">
        <authorList>
            <person name="Tandeau de Marsac N."/>
            <person name="Ferriera S."/>
            <person name="Johnson J."/>
            <person name="Kravitz S."/>
            <person name="Beeson K."/>
            <person name="Sutton G."/>
            <person name="Rogers Y.-H."/>
            <person name="Friedman R."/>
            <person name="Frazier M."/>
            <person name="Venter J.C."/>
        </authorList>
    </citation>
    <scope>NUCLEOTIDE SEQUENCE [LARGE SCALE GENOMIC DNA]</scope>
    <source>
        <strain evidence="5 6">PCC 7420</strain>
    </source>
</reference>
<evidence type="ECO:0000259" key="4">
    <source>
        <dbReference type="SMART" id="SM00642"/>
    </source>
</evidence>
<evidence type="ECO:0000313" key="6">
    <source>
        <dbReference type="Proteomes" id="UP000003835"/>
    </source>
</evidence>
<accession>B4VZN5</accession>
<protein>
    <submittedName>
        <fullName evidence="5">Alpha amylase, catalytic domain subfamily, putative</fullName>
    </submittedName>
</protein>
<dbReference type="OrthoDB" id="9805159at2"/>